<keyword evidence="2" id="KW-1185">Reference proteome</keyword>
<comment type="caution">
    <text evidence="1">The sequence shown here is derived from an EMBL/GenBank/DDBJ whole genome shotgun (WGS) entry which is preliminary data.</text>
</comment>
<dbReference type="EMBL" id="JAACXV010014440">
    <property type="protein sequence ID" value="KAF7267261.1"/>
    <property type="molecule type" value="Genomic_DNA"/>
</dbReference>
<name>A0A834HW12_RHYFE</name>
<sequence length="286" mass="31554">MAAVTCDIIGTGDGKAETMAKCEGFSSSNIAKEIVLEIVNNAMEKSRSASSIEAVSSNMTVDALKSKPKSNRRESKEKTMVPLIGTGDQKSSGTLVKPESVRFHPPVEKKNRLTDLVKNSKQILARIMMTDSKSNLQPDLIPTLTKEEETVIDVIELDCVQLHDIPFKCYRSIPPEEVPLPRNDSDDILSPATEEVSLQVDEFSGESTEKPIGATKKMMTFPRVSGSKARSAFASKYRTLKGGISLKKKKWNVGDRIAKFFRKKKNTDLSKECETAKESSEKNGLH</sequence>
<organism evidence="1 2">
    <name type="scientific">Rhynchophorus ferrugineus</name>
    <name type="common">Red palm weevil</name>
    <name type="synonym">Curculio ferrugineus</name>
    <dbReference type="NCBI Taxonomy" id="354439"/>
    <lineage>
        <taxon>Eukaryota</taxon>
        <taxon>Metazoa</taxon>
        <taxon>Ecdysozoa</taxon>
        <taxon>Arthropoda</taxon>
        <taxon>Hexapoda</taxon>
        <taxon>Insecta</taxon>
        <taxon>Pterygota</taxon>
        <taxon>Neoptera</taxon>
        <taxon>Endopterygota</taxon>
        <taxon>Coleoptera</taxon>
        <taxon>Polyphaga</taxon>
        <taxon>Cucujiformia</taxon>
        <taxon>Curculionidae</taxon>
        <taxon>Dryophthorinae</taxon>
        <taxon>Rhynchophorus</taxon>
    </lineage>
</organism>
<dbReference type="OrthoDB" id="6730012at2759"/>
<gene>
    <name evidence="1" type="ORF">GWI33_019494</name>
</gene>
<reference evidence="1" key="1">
    <citation type="submission" date="2020-08" db="EMBL/GenBank/DDBJ databases">
        <title>Genome sequencing and assembly of the red palm weevil Rhynchophorus ferrugineus.</title>
        <authorList>
            <person name="Dias G.B."/>
            <person name="Bergman C.M."/>
            <person name="Manee M."/>
        </authorList>
    </citation>
    <scope>NUCLEOTIDE SEQUENCE</scope>
    <source>
        <strain evidence="1">AA-2017</strain>
        <tissue evidence="1">Whole larva</tissue>
    </source>
</reference>
<evidence type="ECO:0000313" key="2">
    <source>
        <dbReference type="Proteomes" id="UP000625711"/>
    </source>
</evidence>
<protein>
    <submittedName>
        <fullName evidence="1">Uncharacterized protein</fullName>
    </submittedName>
</protein>
<dbReference type="Proteomes" id="UP000625711">
    <property type="component" value="Unassembled WGS sequence"/>
</dbReference>
<proteinExistence type="predicted"/>
<dbReference type="AlphaFoldDB" id="A0A834HW12"/>
<evidence type="ECO:0000313" key="1">
    <source>
        <dbReference type="EMBL" id="KAF7267261.1"/>
    </source>
</evidence>
<accession>A0A834HW12</accession>